<comment type="caution">
    <text evidence="1">The sequence shown here is derived from an EMBL/GenBank/DDBJ whole genome shotgun (WGS) entry which is preliminary data.</text>
</comment>
<keyword evidence="2" id="KW-1185">Reference proteome</keyword>
<evidence type="ECO:0000313" key="2">
    <source>
        <dbReference type="Proteomes" id="UP000276301"/>
    </source>
</evidence>
<dbReference type="NCBIfam" id="NF005679">
    <property type="entry name" value="PRK07475.1"/>
    <property type="match status" value="1"/>
</dbReference>
<gene>
    <name evidence="1" type="ORF">D4A47_04255</name>
</gene>
<name>A0A498D2K7_9FIRM</name>
<proteinExistence type="predicted"/>
<evidence type="ECO:0000313" key="1">
    <source>
        <dbReference type="EMBL" id="RLL13162.1"/>
    </source>
</evidence>
<organism evidence="1 2">
    <name type="scientific">Anaerotruncus massiliensis</name>
    <name type="common">ex Liu et al. 2021</name>
    <dbReference type="NCBI Taxonomy" id="2321404"/>
    <lineage>
        <taxon>Bacteria</taxon>
        <taxon>Bacillati</taxon>
        <taxon>Bacillota</taxon>
        <taxon>Clostridia</taxon>
        <taxon>Eubacteriales</taxon>
        <taxon>Oscillospiraceae</taxon>
        <taxon>Anaerotruncus</taxon>
    </lineage>
</organism>
<dbReference type="Proteomes" id="UP000276301">
    <property type="component" value="Unassembled WGS sequence"/>
</dbReference>
<dbReference type="InterPro" id="IPR001920">
    <property type="entry name" value="Asp/Glu_race"/>
</dbReference>
<reference evidence="1 2" key="1">
    <citation type="submission" date="2018-10" db="EMBL/GenBank/DDBJ databases">
        <title>Anaerotruncus faecis sp. nov., isolated from human feces.</title>
        <authorList>
            <person name="Wang Y.-J."/>
        </authorList>
    </citation>
    <scope>NUCLEOTIDE SEQUENCE [LARGE SCALE GENOMIC DNA]</scope>
    <source>
        <strain evidence="1 2">22A2-44</strain>
    </source>
</reference>
<dbReference type="GO" id="GO:0016855">
    <property type="term" value="F:racemase and epimerase activity, acting on amino acids and derivatives"/>
    <property type="evidence" value="ECO:0007669"/>
    <property type="project" value="InterPro"/>
</dbReference>
<dbReference type="AlphaFoldDB" id="A0A498D2K7"/>
<accession>A0A498D2K7</accession>
<dbReference type="EMBL" id="RCHT01000004">
    <property type="protein sequence ID" value="RLL13162.1"/>
    <property type="molecule type" value="Genomic_DNA"/>
</dbReference>
<sequence length="237" mass="25426">MMVHGGYSVYGLKIGILVLDSEIPRIPGDIGNAATYDFPVVYKVVPGATISKVVGDTDPSVLNPFIKAARELEAEGCKAITTSCGFLASFQDVFSSAVNIPIFTSSLIQVKYVYSILPPGKKVGIITAEKDSLRLSHLEGVGIQNIPSKIVGLDGCAAFTAMRSPDPTFDPEVLRADMVKAAKELTSDGDIGAIVIECTNLPPYSADVARVTGLPVFDIVTMIHYIHMALEPKRYNY</sequence>
<dbReference type="RefSeq" id="WP_121586300.1">
    <property type="nucleotide sequence ID" value="NZ_RCHT01000004.1"/>
</dbReference>
<protein>
    <submittedName>
        <fullName evidence="1">Aspartate/glutamate racemase family protein</fullName>
    </submittedName>
</protein>
<dbReference type="Gene3D" id="3.40.50.1860">
    <property type="match status" value="1"/>
</dbReference>